<proteinExistence type="predicted"/>
<dbReference type="Pfam" id="PF19404">
    <property type="entry name" value="DUF5977"/>
    <property type="match status" value="3"/>
</dbReference>
<dbReference type="EMBL" id="JACVXD010000001">
    <property type="protein sequence ID" value="MBD0822651.1"/>
    <property type="molecule type" value="Genomic_DNA"/>
</dbReference>
<organism evidence="2 3">
    <name type="scientific">Aestuariibaculum marinum</name>
    <dbReference type="NCBI Taxonomy" id="2683592"/>
    <lineage>
        <taxon>Bacteria</taxon>
        <taxon>Pseudomonadati</taxon>
        <taxon>Bacteroidota</taxon>
        <taxon>Flavobacteriia</taxon>
        <taxon>Flavobacteriales</taxon>
        <taxon>Flavobacteriaceae</taxon>
    </lineage>
</organism>
<dbReference type="Proteomes" id="UP000621516">
    <property type="component" value="Unassembled WGS sequence"/>
</dbReference>
<name>A0A8J6Q6T5_9FLAO</name>
<dbReference type="AlphaFoldDB" id="A0A8J6Q6T5"/>
<evidence type="ECO:0000313" key="2">
    <source>
        <dbReference type="EMBL" id="MBD0822651.1"/>
    </source>
</evidence>
<dbReference type="RefSeq" id="WP_188221967.1">
    <property type="nucleotide sequence ID" value="NZ_JACVXD010000001.1"/>
</dbReference>
<keyword evidence="3" id="KW-1185">Reference proteome</keyword>
<feature type="domain" description="DUF5977" evidence="1">
    <location>
        <begin position="145"/>
        <end position="209"/>
    </location>
</feature>
<evidence type="ECO:0000259" key="1">
    <source>
        <dbReference type="Pfam" id="PF19404"/>
    </source>
</evidence>
<accession>A0A8J6Q6T5</accession>
<gene>
    <name evidence="2" type="ORF">ICJ85_01340</name>
</gene>
<protein>
    <recommendedName>
        <fullName evidence="1">DUF5977 domain-containing protein</fullName>
    </recommendedName>
</protein>
<feature type="domain" description="DUF5977" evidence="1">
    <location>
        <begin position="215"/>
        <end position="279"/>
    </location>
</feature>
<reference evidence="2 3" key="1">
    <citation type="journal article" date="2018" name="J. Microbiol.">
        <title>Aestuariibaculum marinum sp. nov., a marine bacterium isolated from seawater in South Korea.</title>
        <authorList>
            <person name="Choi J."/>
            <person name="Lee D."/>
            <person name="Jang J.H."/>
            <person name="Cha S."/>
            <person name="Seo T."/>
        </authorList>
    </citation>
    <scope>NUCLEOTIDE SEQUENCE [LARGE SCALE GENOMIC DNA]</scope>
    <source>
        <strain evidence="2 3">IP7</strain>
    </source>
</reference>
<evidence type="ECO:0000313" key="3">
    <source>
        <dbReference type="Proteomes" id="UP000621516"/>
    </source>
</evidence>
<dbReference type="InterPro" id="IPR046020">
    <property type="entry name" value="DUF5977"/>
</dbReference>
<sequence>MYKLNNILLSTYGIIPSRVPGEGIAVKGIFDLPKRIGDTRHDWAEESGVEPYVDADEIFLGARQLLFQGFIIGDVATIKANLTSLNSDIEAYTDLVPFETPYGNACVKVKKITPKFYRGGAIIQIELVEPQVGASCGVSVPPTIYYSAEYSEDADKNNCQEGYHGSTETFTAEAGKFNSTVSQNAADLLAVQWVRENKQNYANATGSCIVNPPVYYNVKLTGNLQKDDCGSGLSGSTVEYVVDAFKYSSLISQEDADAQAQAEIDSNLTQAYANENGTCAALFYNPRIGRILYKNDCSTGFEGSQEVYIVEAGVYSSNISQEDADAQAYADLDANAQNYANENGTCSFIGTSTVTKDFIRSLPRGVYEGVWTIGNEVKRDSIFSFIAYGVDVRYFAQEGDTGADVVQALITAINSKTKSFWNSDNQYPTYSNYDKPYASVYGSDPLKISVKVGGTSSLTLVVNNDV</sequence>
<feature type="domain" description="DUF5977" evidence="1">
    <location>
        <begin position="283"/>
        <end position="347"/>
    </location>
</feature>
<comment type="caution">
    <text evidence="2">The sequence shown here is derived from an EMBL/GenBank/DDBJ whole genome shotgun (WGS) entry which is preliminary data.</text>
</comment>